<proteinExistence type="predicted"/>
<reference evidence="1" key="1">
    <citation type="submission" date="2014-11" db="EMBL/GenBank/DDBJ databases">
        <authorList>
            <person name="Amaro Gonzalez C."/>
        </authorList>
    </citation>
    <scope>NUCLEOTIDE SEQUENCE</scope>
</reference>
<evidence type="ECO:0000313" key="1">
    <source>
        <dbReference type="EMBL" id="JAH80388.1"/>
    </source>
</evidence>
<organism evidence="1">
    <name type="scientific">Anguilla anguilla</name>
    <name type="common">European freshwater eel</name>
    <name type="synonym">Muraena anguilla</name>
    <dbReference type="NCBI Taxonomy" id="7936"/>
    <lineage>
        <taxon>Eukaryota</taxon>
        <taxon>Metazoa</taxon>
        <taxon>Chordata</taxon>
        <taxon>Craniata</taxon>
        <taxon>Vertebrata</taxon>
        <taxon>Euteleostomi</taxon>
        <taxon>Actinopterygii</taxon>
        <taxon>Neopterygii</taxon>
        <taxon>Teleostei</taxon>
        <taxon>Anguilliformes</taxon>
        <taxon>Anguillidae</taxon>
        <taxon>Anguilla</taxon>
    </lineage>
</organism>
<dbReference type="EMBL" id="GBXM01028189">
    <property type="protein sequence ID" value="JAH80388.1"/>
    <property type="molecule type" value="Transcribed_RNA"/>
</dbReference>
<name>A0A0E9VSX9_ANGAN</name>
<protein>
    <submittedName>
        <fullName evidence="1">Uncharacterized protein</fullName>
    </submittedName>
</protein>
<sequence length="56" mass="6413">MHGEVFIPYVMVGMVGLQEEHKSSRVQSSRRWSICRPCRRRLPSSARGTTPASRQL</sequence>
<reference evidence="1" key="2">
    <citation type="journal article" date="2015" name="Fish Shellfish Immunol.">
        <title>Early steps in the European eel (Anguilla anguilla)-Vibrio vulnificus interaction in the gills: Role of the RtxA13 toxin.</title>
        <authorList>
            <person name="Callol A."/>
            <person name="Pajuelo D."/>
            <person name="Ebbesson L."/>
            <person name="Teles M."/>
            <person name="MacKenzie S."/>
            <person name="Amaro C."/>
        </authorList>
    </citation>
    <scope>NUCLEOTIDE SEQUENCE</scope>
</reference>
<accession>A0A0E9VSX9</accession>
<dbReference type="AlphaFoldDB" id="A0A0E9VSX9"/>